<evidence type="ECO:0000256" key="4">
    <source>
        <dbReference type="SAM" id="MobiDB-lite"/>
    </source>
</evidence>
<evidence type="ECO:0000256" key="2">
    <source>
        <dbReference type="ARBA" id="ARBA00005721"/>
    </source>
</evidence>
<dbReference type="PANTHER" id="PTHR34297:SF3">
    <property type="entry name" value="ALKALINE SHOCK PROTEIN 23"/>
    <property type="match status" value="1"/>
</dbReference>
<dbReference type="EMBL" id="JBHSGK010000011">
    <property type="protein sequence ID" value="MFC4736889.1"/>
    <property type="molecule type" value="Genomic_DNA"/>
</dbReference>
<comment type="similarity">
    <text evidence="2">Belongs to the asp23 family.</text>
</comment>
<feature type="region of interest" description="Disordered" evidence="4">
    <location>
        <begin position="1"/>
        <end position="24"/>
    </location>
</feature>
<comment type="function">
    <text evidence="1">May play a key role in alkaline pH tolerance.</text>
</comment>
<evidence type="ECO:0000313" key="5">
    <source>
        <dbReference type="EMBL" id="MFC4736889.1"/>
    </source>
</evidence>
<dbReference type="Pfam" id="PF03780">
    <property type="entry name" value="Asp23"/>
    <property type="match status" value="1"/>
</dbReference>
<organism evidence="5 6">
    <name type="scientific">Bacillus daqingensis</name>
    <dbReference type="NCBI Taxonomy" id="872396"/>
    <lineage>
        <taxon>Bacteria</taxon>
        <taxon>Bacillati</taxon>
        <taxon>Bacillota</taxon>
        <taxon>Bacilli</taxon>
        <taxon>Bacillales</taxon>
        <taxon>Bacillaceae</taxon>
        <taxon>Bacillus</taxon>
    </lineage>
</organism>
<dbReference type="InterPro" id="IPR005531">
    <property type="entry name" value="Asp23"/>
</dbReference>
<protein>
    <recommendedName>
        <fullName evidence="3">Alkaline shock protein 23</fullName>
    </recommendedName>
</protein>
<evidence type="ECO:0000313" key="6">
    <source>
        <dbReference type="Proteomes" id="UP001595896"/>
    </source>
</evidence>
<comment type="caution">
    <text evidence="5">The sequence shown here is derived from an EMBL/GenBank/DDBJ whole genome shotgun (WGS) entry which is preliminary data.</text>
</comment>
<dbReference type="RefSeq" id="WP_377909504.1">
    <property type="nucleotide sequence ID" value="NZ_JBHSGK010000011.1"/>
</dbReference>
<proteinExistence type="inferred from homology"/>
<sequence>MAQQNIESTEKLNNEEAPERKDSLTYDTDVIKKITALAIHDTKGILGMSGNVFEGIRETFGADEKITKGVSADVGEREAAIDIDVIVEYGQRVPEVYDNAKKNVKDNIRTMTGLEVVEFNMNVSDVLTRKEFEGKNERSSGRVE</sequence>
<evidence type="ECO:0000256" key="3">
    <source>
        <dbReference type="ARBA" id="ARBA00019574"/>
    </source>
</evidence>
<dbReference type="Proteomes" id="UP001595896">
    <property type="component" value="Unassembled WGS sequence"/>
</dbReference>
<evidence type="ECO:0000256" key="1">
    <source>
        <dbReference type="ARBA" id="ARBA00002561"/>
    </source>
</evidence>
<name>A0ABV9NZ94_9BACI</name>
<keyword evidence="6" id="KW-1185">Reference proteome</keyword>
<accession>A0ABV9NZ94</accession>
<reference evidence="6" key="1">
    <citation type="journal article" date="2019" name="Int. J. Syst. Evol. Microbiol.">
        <title>The Global Catalogue of Microorganisms (GCM) 10K type strain sequencing project: providing services to taxonomists for standard genome sequencing and annotation.</title>
        <authorList>
            <consortium name="The Broad Institute Genomics Platform"/>
            <consortium name="The Broad Institute Genome Sequencing Center for Infectious Disease"/>
            <person name="Wu L."/>
            <person name="Ma J."/>
        </authorList>
    </citation>
    <scope>NUCLEOTIDE SEQUENCE [LARGE SCALE GENOMIC DNA]</scope>
    <source>
        <strain evidence="6">JCM 12165</strain>
    </source>
</reference>
<feature type="compositionally biased region" description="Basic and acidic residues" evidence="4">
    <location>
        <begin position="8"/>
        <end position="24"/>
    </location>
</feature>
<dbReference type="PANTHER" id="PTHR34297">
    <property type="entry name" value="HYPOTHETICAL CYTOSOLIC PROTEIN-RELATED"/>
    <property type="match status" value="1"/>
</dbReference>
<gene>
    <name evidence="5" type="ORF">ACFO4L_09860</name>
</gene>